<feature type="chain" id="PRO_5043504685" evidence="1">
    <location>
        <begin position="23"/>
        <end position="146"/>
    </location>
</feature>
<keyword evidence="1" id="KW-0732">Signal</keyword>
<sequence length="146" mass="16108">MKSSIRSTVLAAALLLPTSALAQTSERDAVDRAMQRMMQAFEAGDARIAFEVLRRDGAVLGYSASKGQVVVRTTEEWAKGFPGKPADDEDQRHRSYEILDVSENAAVVKVKLDYPTWDGVDYLALSKIDGKWMIVSKSWSGKAKVQ</sequence>
<reference evidence="2" key="1">
    <citation type="submission" date="2024-06" db="EMBL/GenBank/DDBJ databases">
        <authorList>
            <person name="Li S."/>
        </authorList>
    </citation>
    <scope>NUCLEOTIDE SEQUENCE</scope>
    <source>
        <strain evidence="2">SR10</strain>
    </source>
</reference>
<dbReference type="AlphaFoldDB" id="A0AAU8MSW8"/>
<organism evidence="2">
    <name type="scientific">Lysobacter firmicutimachus</name>
    <dbReference type="NCBI Taxonomy" id="1792846"/>
    <lineage>
        <taxon>Bacteria</taxon>
        <taxon>Pseudomonadati</taxon>
        <taxon>Pseudomonadota</taxon>
        <taxon>Gammaproteobacteria</taxon>
        <taxon>Lysobacterales</taxon>
        <taxon>Lysobacteraceae</taxon>
        <taxon>Lysobacter</taxon>
    </lineage>
</organism>
<dbReference type="Gene3D" id="3.10.450.50">
    <property type="match status" value="1"/>
</dbReference>
<dbReference type="RefSeq" id="WP_363797307.1">
    <property type="nucleotide sequence ID" value="NZ_CP159925.1"/>
</dbReference>
<protein>
    <submittedName>
        <fullName evidence="2">Nuclear transport factor 2 family protein</fullName>
    </submittedName>
</protein>
<feature type="signal peptide" evidence="1">
    <location>
        <begin position="1"/>
        <end position="22"/>
    </location>
</feature>
<dbReference type="EMBL" id="CP159925">
    <property type="protein sequence ID" value="XCO74474.1"/>
    <property type="molecule type" value="Genomic_DNA"/>
</dbReference>
<proteinExistence type="predicted"/>
<gene>
    <name evidence="2" type="ORF">ABU614_19155</name>
</gene>
<name>A0AAU8MSW8_9GAMM</name>
<dbReference type="SUPFAM" id="SSF54427">
    <property type="entry name" value="NTF2-like"/>
    <property type="match status" value="1"/>
</dbReference>
<evidence type="ECO:0000256" key="1">
    <source>
        <dbReference type="SAM" id="SignalP"/>
    </source>
</evidence>
<dbReference type="InterPro" id="IPR032710">
    <property type="entry name" value="NTF2-like_dom_sf"/>
</dbReference>
<dbReference type="InterPro" id="IPR039437">
    <property type="entry name" value="FrzH/put_lumazine-bd"/>
</dbReference>
<dbReference type="Pfam" id="PF12893">
    <property type="entry name" value="Lumazine_bd_2"/>
    <property type="match status" value="1"/>
</dbReference>
<accession>A0AAU8MSW8</accession>
<evidence type="ECO:0000313" key="2">
    <source>
        <dbReference type="EMBL" id="XCO74474.1"/>
    </source>
</evidence>